<accession>A0A2W7NUW8</accession>
<reference evidence="6 7" key="1">
    <citation type="submission" date="2018-06" db="EMBL/GenBank/DDBJ databases">
        <title>Genomic Encyclopedia of Archaeal and Bacterial Type Strains, Phase II (KMG-II): from individual species to whole genera.</title>
        <authorList>
            <person name="Goeker M."/>
        </authorList>
    </citation>
    <scope>NUCLEOTIDE SEQUENCE [LARGE SCALE GENOMIC DNA]</scope>
    <source>
        <strain evidence="6 7">DSM 6779</strain>
    </source>
</reference>
<dbReference type="GO" id="GO:0016994">
    <property type="term" value="F:precorrin-6A reductase activity"/>
    <property type="evidence" value="ECO:0007669"/>
    <property type="project" value="InterPro"/>
</dbReference>
<evidence type="ECO:0000256" key="2">
    <source>
        <dbReference type="ARBA" id="ARBA00022603"/>
    </source>
</evidence>
<proteinExistence type="inferred from homology"/>
<dbReference type="GO" id="GO:0032259">
    <property type="term" value="P:methylation"/>
    <property type="evidence" value="ECO:0007669"/>
    <property type="project" value="UniProtKB-KW"/>
</dbReference>
<dbReference type="EMBL" id="QKZK01000002">
    <property type="protein sequence ID" value="PZX20384.1"/>
    <property type="molecule type" value="Genomic_DNA"/>
</dbReference>
<evidence type="ECO:0000256" key="1">
    <source>
        <dbReference type="ARBA" id="ARBA00022573"/>
    </source>
</evidence>
<organism evidence="6 7">
    <name type="scientific">Breznakibacter xylanolyticus</name>
    <dbReference type="NCBI Taxonomy" id="990"/>
    <lineage>
        <taxon>Bacteria</taxon>
        <taxon>Pseudomonadati</taxon>
        <taxon>Bacteroidota</taxon>
        <taxon>Bacteroidia</taxon>
        <taxon>Marinilabiliales</taxon>
        <taxon>Marinilabiliaceae</taxon>
        <taxon>Breznakibacter</taxon>
    </lineage>
</organism>
<keyword evidence="4 5" id="KW-0949">S-adenosyl-L-methionine</keyword>
<dbReference type="InterPro" id="IPR003723">
    <property type="entry name" value="Precorrin-6x_reduct"/>
</dbReference>
<dbReference type="Pfam" id="PF01888">
    <property type="entry name" value="CbiD"/>
    <property type="match status" value="1"/>
</dbReference>
<sequence>MILLFGGTTEGLAAAHLLDVLGESYLYLTQTPTSQRVNGEHRHGALDAEDMVALCRQVRARLVIDAGHPFASQLHGNIFTASEQTGVPVVRFERPGLMTDMPGVRFFDSFAQMCDALALHSVEPVLALTGVQTIVHFKAVWAMPVHFRILDTDLSMQKALLSGIPPGQVHAAPAHITAQSVQQLIDRTGARLLLTKESGQSGYFSVKQDVARRNNIPLWVVRRPPMPAFSHTVFDVKALHRLMLSMRKELWKEDANLRSGYTTGTCVTACAKAALAAIATGHFPTDVTVVLPEGERVRLAIYPQHLDGASASCLTIKDAGDDPDVTHAAEIGCRVDLDASGQITFERGVGVGMVTLPGLQCPVGEPAINVVPRRMICEALTQTAHELELPLGMRVTPFVPDGEALAQRTFNPRVGVAGGISIIGTSGRVVPLSHEAFVGAIRQQIEVARAMGCCEMVATSGRRSELLVQPRFAHLPHQAFVHHGNFIGDTVQMVADAGFGHLVLGIMVGKAIKLAEGHLNTHSHRVTFNADFAAQMALDAGYDHSVADAIRQLTLANAICNLIPFGGQEPFYMAMACRCHQAIKATLQCNMALTVMILNDDREVTFSDFSVCC</sequence>
<dbReference type="GO" id="GO:0043780">
    <property type="term" value="F:cobalt-precorrin-5B C1-methyltransferase activity"/>
    <property type="evidence" value="ECO:0007669"/>
    <property type="project" value="RHEA"/>
</dbReference>
<dbReference type="PANTHER" id="PTHR35863">
    <property type="entry name" value="COBALT-PRECORRIN-5B C(1)-METHYLTRANSFERASE"/>
    <property type="match status" value="1"/>
</dbReference>
<evidence type="ECO:0000256" key="4">
    <source>
        <dbReference type="ARBA" id="ARBA00022691"/>
    </source>
</evidence>
<dbReference type="OrthoDB" id="6439987at2"/>
<dbReference type="GO" id="GO:0019251">
    <property type="term" value="P:anaerobic cobalamin biosynthetic process"/>
    <property type="evidence" value="ECO:0007669"/>
    <property type="project" value="UniProtKB-UniRule"/>
</dbReference>
<dbReference type="AlphaFoldDB" id="A0A2W7NUW8"/>
<comment type="function">
    <text evidence="5">Catalyzes the methylation of C-1 in cobalt-precorrin-5B to form cobalt-precorrin-6A.</text>
</comment>
<gene>
    <name evidence="5" type="primary">cbiD</name>
    <name evidence="6" type="ORF">LX69_00381</name>
</gene>
<dbReference type="SUPFAM" id="SSF111342">
    <property type="entry name" value="CbiD-like"/>
    <property type="match status" value="1"/>
</dbReference>
<comment type="similarity">
    <text evidence="5">Belongs to the CbiD family.</text>
</comment>
<dbReference type="UniPathway" id="UPA00148">
    <property type="reaction ID" value="UER00227"/>
</dbReference>
<dbReference type="Pfam" id="PF02571">
    <property type="entry name" value="CbiJ"/>
    <property type="match status" value="1"/>
</dbReference>
<dbReference type="HAMAP" id="MF_00787">
    <property type="entry name" value="CbiD"/>
    <property type="match status" value="1"/>
</dbReference>
<keyword evidence="3 5" id="KW-0808">Transferase</keyword>
<comment type="pathway">
    <text evidence="5">Cofactor biosynthesis; adenosylcobalamin biosynthesis; cob(II)yrinate a,c-diamide from sirohydrochlorin (anaerobic route): step 6/10.</text>
</comment>
<dbReference type="Gene3D" id="3.30.2110.10">
    <property type="entry name" value="CbiD-like"/>
    <property type="match status" value="1"/>
</dbReference>
<keyword evidence="2 5" id="KW-0489">Methyltransferase</keyword>
<evidence type="ECO:0000256" key="5">
    <source>
        <dbReference type="HAMAP-Rule" id="MF_00787"/>
    </source>
</evidence>
<keyword evidence="7" id="KW-1185">Reference proteome</keyword>
<name>A0A2W7NUW8_9BACT</name>
<dbReference type="EC" id="2.1.1.195" evidence="5"/>
<comment type="catalytic activity">
    <reaction evidence="5">
        <text>Co-precorrin-5B + S-adenosyl-L-methionine = Co-precorrin-6A + S-adenosyl-L-homocysteine</text>
        <dbReference type="Rhea" id="RHEA:26285"/>
        <dbReference type="ChEBI" id="CHEBI:57856"/>
        <dbReference type="ChEBI" id="CHEBI:59789"/>
        <dbReference type="ChEBI" id="CHEBI:60063"/>
        <dbReference type="ChEBI" id="CHEBI:60064"/>
        <dbReference type="EC" id="2.1.1.195"/>
    </reaction>
</comment>
<protein>
    <recommendedName>
        <fullName evidence="5">Cobalt-precorrin-5B C(1)-methyltransferase</fullName>
        <ecNumber evidence="5">2.1.1.195</ecNumber>
    </recommendedName>
    <alternativeName>
        <fullName evidence="5">Cobalt-precorrin-6A synthase</fullName>
    </alternativeName>
</protein>
<dbReference type="PROSITE" id="PS51014">
    <property type="entry name" value="COBK_CBIJ"/>
    <property type="match status" value="1"/>
</dbReference>
<evidence type="ECO:0000313" key="7">
    <source>
        <dbReference type="Proteomes" id="UP000249239"/>
    </source>
</evidence>
<evidence type="ECO:0000313" key="6">
    <source>
        <dbReference type="EMBL" id="PZX20384.1"/>
    </source>
</evidence>
<dbReference type="Proteomes" id="UP000249239">
    <property type="component" value="Unassembled WGS sequence"/>
</dbReference>
<dbReference type="PANTHER" id="PTHR35863:SF1">
    <property type="entry name" value="COBALT-PRECORRIN-5B C(1)-METHYLTRANSFERASE"/>
    <property type="match status" value="1"/>
</dbReference>
<comment type="caution">
    <text evidence="6">The sequence shown here is derived from an EMBL/GenBank/DDBJ whole genome shotgun (WGS) entry which is preliminary data.</text>
</comment>
<keyword evidence="1 5" id="KW-0169">Cobalamin biosynthesis</keyword>
<dbReference type="InterPro" id="IPR002748">
    <property type="entry name" value="CbiD"/>
</dbReference>
<dbReference type="NCBIfam" id="TIGR00312">
    <property type="entry name" value="cbiD"/>
    <property type="match status" value="1"/>
</dbReference>
<dbReference type="InterPro" id="IPR036074">
    <property type="entry name" value="CbiD_sf"/>
</dbReference>
<dbReference type="RefSeq" id="WP_111444111.1">
    <property type="nucleotide sequence ID" value="NZ_QKZK01000002.1"/>
</dbReference>
<evidence type="ECO:0000256" key="3">
    <source>
        <dbReference type="ARBA" id="ARBA00022679"/>
    </source>
</evidence>